<evidence type="ECO:0000256" key="1">
    <source>
        <dbReference type="ARBA" id="ARBA00004123"/>
    </source>
</evidence>
<evidence type="ECO:0000256" key="7">
    <source>
        <dbReference type="PROSITE-ProRule" id="PRU00042"/>
    </source>
</evidence>
<dbReference type="AlphaFoldDB" id="A0A7R9QRF9"/>
<keyword evidence="3" id="KW-0677">Repeat</keyword>
<evidence type="ECO:0000256" key="6">
    <source>
        <dbReference type="ARBA" id="ARBA00023242"/>
    </source>
</evidence>
<dbReference type="PROSITE" id="PS50157">
    <property type="entry name" value="ZINC_FINGER_C2H2_2"/>
    <property type="match status" value="2"/>
</dbReference>
<feature type="domain" description="C2H2-type" evidence="9">
    <location>
        <begin position="486"/>
        <end position="513"/>
    </location>
</feature>
<feature type="region of interest" description="Disordered" evidence="8">
    <location>
        <begin position="85"/>
        <end position="118"/>
    </location>
</feature>
<dbReference type="EMBL" id="OC924403">
    <property type="protein sequence ID" value="CAD7655496.1"/>
    <property type="molecule type" value="Genomic_DNA"/>
</dbReference>
<feature type="domain" description="C2H2-type" evidence="9">
    <location>
        <begin position="448"/>
        <end position="476"/>
    </location>
</feature>
<feature type="compositionally biased region" description="Basic and acidic residues" evidence="8">
    <location>
        <begin position="686"/>
        <end position="696"/>
    </location>
</feature>
<dbReference type="EMBL" id="CAJPVJ010009578">
    <property type="protein sequence ID" value="CAG2172683.1"/>
    <property type="molecule type" value="Genomic_DNA"/>
</dbReference>
<keyword evidence="5" id="KW-0862">Zinc</keyword>
<reference evidence="10" key="1">
    <citation type="submission" date="2020-11" db="EMBL/GenBank/DDBJ databases">
        <authorList>
            <person name="Tran Van P."/>
        </authorList>
    </citation>
    <scope>NUCLEOTIDE SEQUENCE</scope>
</reference>
<name>A0A7R9QRF9_9ACAR</name>
<evidence type="ECO:0000256" key="5">
    <source>
        <dbReference type="ARBA" id="ARBA00022833"/>
    </source>
</evidence>
<dbReference type="SMART" id="SM00355">
    <property type="entry name" value="ZnF_C2H2"/>
    <property type="match status" value="7"/>
</dbReference>
<dbReference type="InterPro" id="IPR050888">
    <property type="entry name" value="ZnF_C2H2-type_TF"/>
</dbReference>
<evidence type="ECO:0000259" key="9">
    <source>
        <dbReference type="PROSITE" id="PS50157"/>
    </source>
</evidence>
<sequence>MSEKSCNRCLNECHNCVHLSEVIERLKRQNLLLKDKHLICGQQLLAFNRIHGLSIECIDVLEAIIYRLDTSSVAEDCVDVSDGNDSYGSDAIADPEDGRAVESAPESPLKPESDDKPEVVSEFETIPDPGVDDGQEVVAVDGDAIPVPEASEPTVDELKQKYYNICHDLDDWVKQLDALKGIQSYPRFQCQKYADTPSPVQPSHSQPIRRPPIEYQSGGFTEERIFFKKLSSAEIQRLTNSSPKVITKSVSKSPPKERTKCRFPDCRFVTRRGQLGISEHVKEMHVNSVDTDTGSSSLHCPYPNCQYVTKSGHSLKKNLTKHIQRLHKIKSLNTVKPGFSGQQKGTTLLNKKKTLSCTYSGCHFSTIYGTHNLNRHVMSVHCKQHPITTGSVTPLKADIKVNNIGKSTKSGGKTTGAPLRCTKCSFMTRHGFAKLRNHMIIHNRELAFKCTQCDASFASNKPLFKHKRSVHKSTAPVRAAKRDYKNECDVCHQLFKWPSDMRRHRRKHEINDESKVETPNSRDAEDGQSVWYHECSHENCHFKTDRLGVLQKHVISHIVKKERDINTDEPIDTNTAIKSELSCNRCLNECHNCVHLSEVIERLKRQNLLLKDKHLICGQQLLAFNRIHGLSIECIDVLEAIIYRLDTSSVAEDCVDVSDGNDSYGSDAIADPEDGRAVESAPESPLKPESDDKPEVVSEFETIPDPGVDDGQEVVAVDGDAIPVPEASEPTVDELKQ</sequence>
<evidence type="ECO:0000313" key="10">
    <source>
        <dbReference type="EMBL" id="CAD7655496.1"/>
    </source>
</evidence>
<feature type="non-terminal residue" evidence="10">
    <location>
        <position position="1"/>
    </location>
</feature>
<keyword evidence="6" id="KW-0539">Nucleus</keyword>
<gene>
    <name evidence="10" type="ORF">ONB1V03_LOCUS12139</name>
</gene>
<dbReference type="PANTHER" id="PTHR24406">
    <property type="entry name" value="TRANSCRIPTIONAL REPRESSOR CTCFL-RELATED"/>
    <property type="match status" value="1"/>
</dbReference>
<dbReference type="Gene3D" id="3.30.160.60">
    <property type="entry name" value="Classic Zinc Finger"/>
    <property type="match status" value="1"/>
</dbReference>
<evidence type="ECO:0000256" key="8">
    <source>
        <dbReference type="SAM" id="MobiDB-lite"/>
    </source>
</evidence>
<feature type="compositionally biased region" description="Basic and acidic residues" evidence="8">
    <location>
        <begin position="109"/>
        <end position="118"/>
    </location>
</feature>
<dbReference type="InterPro" id="IPR036236">
    <property type="entry name" value="Znf_C2H2_sf"/>
</dbReference>
<keyword evidence="11" id="KW-1185">Reference proteome</keyword>
<feature type="region of interest" description="Disordered" evidence="8">
    <location>
        <begin position="195"/>
        <end position="215"/>
    </location>
</feature>
<dbReference type="Pfam" id="PF13912">
    <property type="entry name" value="zf-C2H2_6"/>
    <property type="match status" value="1"/>
</dbReference>
<accession>A0A7R9QRF9</accession>
<dbReference type="PROSITE" id="PS00028">
    <property type="entry name" value="ZINC_FINGER_C2H2_1"/>
    <property type="match status" value="2"/>
</dbReference>
<keyword evidence="4 7" id="KW-0863">Zinc-finger</keyword>
<dbReference type="OrthoDB" id="3561125at2759"/>
<dbReference type="GO" id="GO:0008270">
    <property type="term" value="F:zinc ion binding"/>
    <property type="evidence" value="ECO:0007669"/>
    <property type="project" value="UniProtKB-KW"/>
</dbReference>
<dbReference type="GO" id="GO:0005634">
    <property type="term" value="C:nucleus"/>
    <property type="evidence" value="ECO:0007669"/>
    <property type="project" value="UniProtKB-SubCell"/>
</dbReference>
<organism evidence="10">
    <name type="scientific">Oppiella nova</name>
    <dbReference type="NCBI Taxonomy" id="334625"/>
    <lineage>
        <taxon>Eukaryota</taxon>
        <taxon>Metazoa</taxon>
        <taxon>Ecdysozoa</taxon>
        <taxon>Arthropoda</taxon>
        <taxon>Chelicerata</taxon>
        <taxon>Arachnida</taxon>
        <taxon>Acari</taxon>
        <taxon>Acariformes</taxon>
        <taxon>Sarcoptiformes</taxon>
        <taxon>Oribatida</taxon>
        <taxon>Brachypylina</taxon>
        <taxon>Oppioidea</taxon>
        <taxon>Oppiidae</taxon>
        <taxon>Oppiella</taxon>
    </lineage>
</organism>
<feature type="region of interest" description="Disordered" evidence="8">
    <location>
        <begin position="662"/>
        <end position="711"/>
    </location>
</feature>
<evidence type="ECO:0000256" key="4">
    <source>
        <dbReference type="ARBA" id="ARBA00022771"/>
    </source>
</evidence>
<keyword evidence="2" id="KW-0479">Metal-binding</keyword>
<evidence type="ECO:0000256" key="3">
    <source>
        <dbReference type="ARBA" id="ARBA00022737"/>
    </source>
</evidence>
<proteinExistence type="predicted"/>
<dbReference type="Proteomes" id="UP000728032">
    <property type="component" value="Unassembled WGS sequence"/>
</dbReference>
<dbReference type="InterPro" id="IPR013087">
    <property type="entry name" value="Znf_C2H2_type"/>
</dbReference>
<protein>
    <recommendedName>
        <fullName evidence="9">C2H2-type domain-containing protein</fullName>
    </recommendedName>
</protein>
<evidence type="ECO:0000256" key="2">
    <source>
        <dbReference type="ARBA" id="ARBA00022723"/>
    </source>
</evidence>
<comment type="subcellular location">
    <subcellularLocation>
        <location evidence="1">Nucleus</location>
    </subcellularLocation>
</comment>
<evidence type="ECO:0000313" key="11">
    <source>
        <dbReference type="Proteomes" id="UP000728032"/>
    </source>
</evidence>
<dbReference type="SUPFAM" id="SSF57667">
    <property type="entry name" value="beta-beta-alpha zinc fingers"/>
    <property type="match status" value="1"/>
</dbReference>